<proteinExistence type="predicted"/>
<evidence type="ECO:0008006" key="2">
    <source>
        <dbReference type="Google" id="ProtNLM"/>
    </source>
</evidence>
<dbReference type="AlphaFoldDB" id="A0A5B8RG46"/>
<accession>A0A5B8RG46</accession>
<organism evidence="1">
    <name type="scientific">uncultured organism</name>
    <dbReference type="NCBI Taxonomy" id="155900"/>
    <lineage>
        <taxon>unclassified sequences</taxon>
        <taxon>environmental samples</taxon>
    </lineage>
</organism>
<sequence>MRITIHAAGYPLTRSSYRLIRRRIKACLTDPDWPGRLWVHPVQVGARVSCRLMLERRGGGLLRCEASGATLGSALDACLRALRDWAPGVLDGAPAGDVRPAV</sequence>
<protein>
    <recommendedName>
        <fullName evidence="2">HPF/RaiA family ribosome-associated protein</fullName>
    </recommendedName>
</protein>
<reference evidence="1" key="1">
    <citation type="submission" date="2019-06" db="EMBL/GenBank/DDBJ databases">
        <authorList>
            <person name="Murdoch R.W."/>
            <person name="Fathepure B."/>
        </authorList>
    </citation>
    <scope>NUCLEOTIDE SEQUENCE</scope>
</reference>
<name>A0A5B8RG46_9ZZZZ</name>
<gene>
    <name evidence="1" type="ORF">KBTEX_02141</name>
</gene>
<evidence type="ECO:0000313" key="1">
    <source>
        <dbReference type="EMBL" id="QEA05815.1"/>
    </source>
</evidence>
<dbReference type="EMBL" id="MN079111">
    <property type="protein sequence ID" value="QEA05815.1"/>
    <property type="molecule type" value="Genomic_DNA"/>
</dbReference>